<keyword evidence="1" id="KW-0378">Hydrolase</keyword>
<organism evidence="1 2">
    <name type="scientific">Rhodococcus rhodochrous J3</name>
    <dbReference type="NCBI Taxonomy" id="903528"/>
    <lineage>
        <taxon>Bacteria</taxon>
        <taxon>Bacillati</taxon>
        <taxon>Actinomycetota</taxon>
        <taxon>Actinomycetes</taxon>
        <taxon>Mycobacteriales</taxon>
        <taxon>Nocardiaceae</taxon>
        <taxon>Rhodococcus</taxon>
    </lineage>
</organism>
<dbReference type="Proteomes" id="UP000193566">
    <property type="component" value="Unassembled WGS sequence"/>
</dbReference>
<gene>
    <name evidence="1" type="ORF">SAMN02745947_03104</name>
</gene>
<evidence type="ECO:0000313" key="2">
    <source>
        <dbReference type="Proteomes" id="UP000193566"/>
    </source>
</evidence>
<keyword evidence="1" id="KW-0540">Nuclease</keyword>
<comment type="caution">
    <text evidence="1">The sequence shown here is derived from an EMBL/GenBank/DDBJ whole genome shotgun (WGS) entry which is preliminary data.</text>
</comment>
<keyword evidence="1" id="KW-0255">Endonuclease</keyword>
<name>A0ABY1MCH2_RHORH</name>
<proteinExistence type="predicted"/>
<reference evidence="1 2" key="1">
    <citation type="submission" date="2017-04" db="EMBL/GenBank/DDBJ databases">
        <authorList>
            <person name="Varghese N."/>
            <person name="Submissions S."/>
        </authorList>
    </citation>
    <scope>NUCLEOTIDE SEQUENCE [LARGE SCALE GENOMIC DNA]</scope>
    <source>
        <strain evidence="1 2">J3</strain>
    </source>
</reference>
<dbReference type="GO" id="GO:0004519">
    <property type="term" value="F:endonuclease activity"/>
    <property type="evidence" value="ECO:0007669"/>
    <property type="project" value="UniProtKB-KW"/>
</dbReference>
<sequence length="170" mass="17615">MRSHLGPAGDCAVATVKDRQFDPEICGLGTKSIGAFEIGPAPKHPAADGEISSGGDSGAAWMFRSGTGAATITLLAGLHFAGEANGSSDEHALACLPQSVFEKLGVTLTPPASEEAVANVGFDPNFLSTPVPLPEVKPDIAKANDGSEVLHYTHFSLAMRKSRRFAAWVA</sequence>
<protein>
    <submittedName>
        <fullName evidence="1">Endonuclease G</fullName>
    </submittedName>
</protein>
<accession>A0ABY1MCH2</accession>
<keyword evidence="2" id="KW-1185">Reference proteome</keyword>
<evidence type="ECO:0000313" key="1">
    <source>
        <dbReference type="EMBL" id="SMG44720.1"/>
    </source>
</evidence>
<dbReference type="EMBL" id="FXAV01000008">
    <property type="protein sequence ID" value="SMG44720.1"/>
    <property type="molecule type" value="Genomic_DNA"/>
</dbReference>